<sequence>MIRVLLSSPGFFLVAGYRLTYWLRATQERTSSRALKCLVKGVNWIVPLFGFITLKTDIVHCLEIGPGFYLSNR</sequence>
<gene>
    <name evidence="1" type="ORF">S01H1_64411</name>
</gene>
<proteinExistence type="predicted"/>
<accession>X0YYX3</accession>
<dbReference type="AlphaFoldDB" id="X0YYX3"/>
<comment type="caution">
    <text evidence="1">The sequence shown here is derived from an EMBL/GenBank/DDBJ whole genome shotgun (WGS) entry which is preliminary data.</text>
</comment>
<reference evidence="1" key="1">
    <citation type="journal article" date="2014" name="Front. Microbiol.">
        <title>High frequency of phylogenetically diverse reductive dehalogenase-homologous genes in deep subseafloor sedimentary metagenomes.</title>
        <authorList>
            <person name="Kawai M."/>
            <person name="Futagami T."/>
            <person name="Toyoda A."/>
            <person name="Takaki Y."/>
            <person name="Nishi S."/>
            <person name="Hori S."/>
            <person name="Arai W."/>
            <person name="Tsubouchi T."/>
            <person name="Morono Y."/>
            <person name="Uchiyama I."/>
            <person name="Ito T."/>
            <person name="Fujiyama A."/>
            <person name="Inagaki F."/>
            <person name="Takami H."/>
        </authorList>
    </citation>
    <scope>NUCLEOTIDE SEQUENCE</scope>
    <source>
        <strain evidence="1">Expedition CK06-06</strain>
    </source>
</reference>
<feature type="non-terminal residue" evidence="1">
    <location>
        <position position="73"/>
    </location>
</feature>
<name>X0YYX3_9ZZZZ</name>
<dbReference type="EMBL" id="BARS01042452">
    <property type="protein sequence ID" value="GAG41681.1"/>
    <property type="molecule type" value="Genomic_DNA"/>
</dbReference>
<evidence type="ECO:0000313" key="1">
    <source>
        <dbReference type="EMBL" id="GAG41681.1"/>
    </source>
</evidence>
<protein>
    <submittedName>
        <fullName evidence="1">Uncharacterized protein</fullName>
    </submittedName>
</protein>
<organism evidence="1">
    <name type="scientific">marine sediment metagenome</name>
    <dbReference type="NCBI Taxonomy" id="412755"/>
    <lineage>
        <taxon>unclassified sequences</taxon>
        <taxon>metagenomes</taxon>
        <taxon>ecological metagenomes</taxon>
    </lineage>
</organism>